<evidence type="ECO:0000256" key="6">
    <source>
        <dbReference type="ARBA" id="ARBA00023136"/>
    </source>
</evidence>
<evidence type="ECO:0000256" key="1">
    <source>
        <dbReference type="ARBA" id="ARBA00004196"/>
    </source>
</evidence>
<name>A0A6C2U036_PONDE</name>
<dbReference type="Pfam" id="PF13229">
    <property type="entry name" value="Beta_helix"/>
    <property type="match status" value="1"/>
</dbReference>
<proteinExistence type="predicted"/>
<dbReference type="PANTHER" id="PTHR11319">
    <property type="entry name" value="G PROTEIN-COUPLED RECEPTOR-RELATED"/>
    <property type="match status" value="1"/>
</dbReference>
<dbReference type="SUPFAM" id="SSF51126">
    <property type="entry name" value="Pectin lyase-like"/>
    <property type="match status" value="3"/>
</dbReference>
<sequence>MKRTTIGSLAAVMLFTATVFAGTNYVWDASPQDGPGTDWATAFHEIQPAIDAADPGDTVLVTNGTYATGGTIDPHSMSNRVVLAEAITVQSVNGPDFTSIVGEGPLGPNAIRCAYVTDGAELIGFTLTNGHTRTGTTSPVLDSGGGILLDNGGAVSNCTIIGNFAANRGGGVAFLTNGILSHCTLANNVAWAGGAAHCQSGGTLNHCTLSGNSADAAAGGIYCHTGGSLNHCTISSNSTAATGGGIRCYKVGSSFNNCLITGNSALDGGGVGLSSGGTFNNCTISGNSATNNGGGVNSYGTGSILNNCIVWSNTAANGSDCFNNGSSMAYTHCCSSLALNDLGSGNITNYPQFVDAPNGNYRLQPASPCIDAGTNQIWMDGATDLGGNPRINGGTVDIGAYEYYDAAAVNITNENATVAGETETYTISGTNNEWTVGNLWWTNEANHASGSFPVSGFQFQVSDIPLEFYENTITVYGTNVVGEVTSDSIVITRDPQHSGNSPTHYVSPEGTHVWPYTTWATAATNIQAAVDAASGTTDDIVLVDDGAYEPGQQITVHKAITVKSEYGPDVTILDGQDSHRLFHLSDGAVIDGFTIRNGSADNGGGIYCTDTTPLITNCTLSGNSAAYGGGSYNGTLHNCTITGNSADGYDYYYGDGDGGGGGSYYGTLHNCTITSNSATGYNDYGGGLGGNGYGGGSYNCTLHDCTISGNSATGGDGGGGYDGFAGNGYGGGSCYGTLHDCTISGNSATGGDGVGVDDDGYGCGGGSVESTLHDCTIIGNSADYGGGVSCYYGDTVQNCTLSGNSAYTSGGGVYCSWGGTVQDCTLSGNSADYGGGVYYDGGGTVQNCTLSGNSAYTSGGGVYCSWGGTVQDCTLSGNSADYGGGVYCYLDGTVQNCILWNNSATDSGNNWYNNDTFMSYTHCCTTPTNGLPGGTGCIDTDPKLIDTYHLASDSPCIDAGIAIAGIVEDIDGTPRPLDGNADGIAIPDIGAFEYFNPAGDSDGDGLTDGFESDTLGTSIVKANTDGDSFSDYEEFVADTDPLNSNEWFRITAAEGRTVSFHSSSNRVYTLLWSLDLKAGYWFPVRQEFRIPGSGGLDSLTDPYDDPACFYKVQVEIP</sequence>
<evidence type="ECO:0000256" key="4">
    <source>
        <dbReference type="ARBA" id="ARBA00022525"/>
    </source>
</evidence>
<comment type="subcellular location">
    <subcellularLocation>
        <location evidence="1">Cell envelope</location>
    </subcellularLocation>
    <subcellularLocation>
        <location evidence="2">Cell outer membrane</location>
    </subcellularLocation>
    <subcellularLocation>
        <location evidence="3">Secreted</location>
    </subcellularLocation>
</comment>
<dbReference type="InterPro" id="IPR011050">
    <property type="entry name" value="Pectin_lyase_fold/virulence"/>
</dbReference>
<keyword evidence="5 8" id="KW-0732">Signal</keyword>
<dbReference type="RefSeq" id="WP_136078825.1">
    <property type="nucleotide sequence ID" value="NZ_CAAHFG010000001.1"/>
</dbReference>
<evidence type="ECO:0000256" key="3">
    <source>
        <dbReference type="ARBA" id="ARBA00004613"/>
    </source>
</evidence>
<keyword evidence="11" id="KW-1185">Reference proteome</keyword>
<dbReference type="SMART" id="SM00710">
    <property type="entry name" value="PbH1"/>
    <property type="match status" value="17"/>
</dbReference>
<evidence type="ECO:0000256" key="5">
    <source>
        <dbReference type="ARBA" id="ARBA00022729"/>
    </source>
</evidence>
<dbReference type="PANTHER" id="PTHR11319:SF35">
    <property type="entry name" value="OUTER MEMBRANE PROTEIN PMPC-RELATED"/>
    <property type="match status" value="1"/>
</dbReference>
<dbReference type="EMBL" id="CAAHFG010000001">
    <property type="protein sequence ID" value="VGO13237.1"/>
    <property type="molecule type" value="Genomic_DNA"/>
</dbReference>
<feature type="signal peptide" evidence="8">
    <location>
        <begin position="1"/>
        <end position="21"/>
    </location>
</feature>
<evidence type="ECO:0000313" key="10">
    <source>
        <dbReference type="EMBL" id="VGO13237.1"/>
    </source>
</evidence>
<evidence type="ECO:0000259" key="9">
    <source>
        <dbReference type="Pfam" id="PF13229"/>
    </source>
</evidence>
<dbReference type="GO" id="GO:0005576">
    <property type="term" value="C:extracellular region"/>
    <property type="evidence" value="ECO:0007669"/>
    <property type="project" value="UniProtKB-SubCell"/>
</dbReference>
<keyword evidence="4" id="KW-0964">Secreted</keyword>
<protein>
    <recommendedName>
        <fullName evidence="9">Right handed beta helix domain-containing protein</fullName>
    </recommendedName>
</protein>
<dbReference type="AlphaFoldDB" id="A0A6C2U036"/>
<feature type="domain" description="Right handed beta helix" evidence="9">
    <location>
        <begin position="140"/>
        <end position="284"/>
    </location>
</feature>
<dbReference type="InterPro" id="IPR006626">
    <property type="entry name" value="PbH1"/>
</dbReference>
<dbReference type="Gene3D" id="2.160.20.10">
    <property type="entry name" value="Single-stranded right-handed beta-helix, Pectin lyase-like"/>
    <property type="match status" value="3"/>
</dbReference>
<dbReference type="InterPro" id="IPR039448">
    <property type="entry name" value="Beta_helix"/>
</dbReference>
<dbReference type="Proteomes" id="UP000366872">
    <property type="component" value="Unassembled WGS sequence"/>
</dbReference>
<accession>A0A6C2U036</accession>
<keyword evidence="7" id="KW-0998">Cell outer membrane</keyword>
<dbReference type="InterPro" id="IPR059226">
    <property type="entry name" value="Choice_anch_Q_dom"/>
</dbReference>
<reference evidence="10 11" key="1">
    <citation type="submission" date="2019-04" db="EMBL/GenBank/DDBJ databases">
        <authorList>
            <person name="Van Vliet M D."/>
        </authorList>
    </citation>
    <scope>NUCLEOTIDE SEQUENCE [LARGE SCALE GENOMIC DNA]</scope>
    <source>
        <strain evidence="10 11">F1</strain>
    </source>
</reference>
<evidence type="ECO:0000256" key="7">
    <source>
        <dbReference type="ARBA" id="ARBA00023237"/>
    </source>
</evidence>
<feature type="chain" id="PRO_5025332593" description="Right handed beta helix domain-containing protein" evidence="8">
    <location>
        <begin position="22"/>
        <end position="1117"/>
    </location>
</feature>
<dbReference type="InterPro" id="IPR012334">
    <property type="entry name" value="Pectin_lyas_fold"/>
</dbReference>
<dbReference type="NCBIfam" id="NF041518">
    <property type="entry name" value="choice_anch_Q"/>
    <property type="match status" value="2"/>
</dbReference>
<gene>
    <name evidence="10" type="ORF">PDESU_01793</name>
</gene>
<dbReference type="GO" id="GO:0009279">
    <property type="term" value="C:cell outer membrane"/>
    <property type="evidence" value="ECO:0007669"/>
    <property type="project" value="UniProtKB-SubCell"/>
</dbReference>
<organism evidence="10 11">
    <name type="scientific">Pontiella desulfatans</name>
    <dbReference type="NCBI Taxonomy" id="2750659"/>
    <lineage>
        <taxon>Bacteria</taxon>
        <taxon>Pseudomonadati</taxon>
        <taxon>Kiritimatiellota</taxon>
        <taxon>Kiritimatiellia</taxon>
        <taxon>Kiritimatiellales</taxon>
        <taxon>Pontiellaceae</taxon>
        <taxon>Pontiella</taxon>
    </lineage>
</organism>
<evidence type="ECO:0000256" key="8">
    <source>
        <dbReference type="SAM" id="SignalP"/>
    </source>
</evidence>
<keyword evidence="6" id="KW-0472">Membrane</keyword>
<evidence type="ECO:0000313" key="11">
    <source>
        <dbReference type="Proteomes" id="UP000366872"/>
    </source>
</evidence>
<dbReference type="Pfam" id="PF02415">
    <property type="entry name" value="Chlam_PMP"/>
    <property type="match status" value="2"/>
</dbReference>
<dbReference type="InterPro" id="IPR003368">
    <property type="entry name" value="POMP_repeat"/>
</dbReference>
<evidence type="ECO:0000256" key="2">
    <source>
        <dbReference type="ARBA" id="ARBA00004442"/>
    </source>
</evidence>